<sequence length="144" mass="15228">MSHTSLKWAGVTIAIAVPAVAIVTTTPARIAFVHMVIDEIGCRKNLGAVPAVLALSGTLAALAGVDAGNGQQKAGNKKPDRIYYEPAALSGRHGYDGTRADGVVGGVDWVASFPKFIATGLFRHLDADRYALEQNDEADRVSYY</sequence>
<dbReference type="Proteomes" id="UP000242814">
    <property type="component" value="Unassembled WGS sequence"/>
</dbReference>
<evidence type="ECO:0000313" key="1">
    <source>
        <dbReference type="EMBL" id="ODH25816.1"/>
    </source>
</evidence>
<accession>A0A1D2JBE1</accession>
<comment type="caution">
    <text evidence="1">The sequence shown here is derived from an EMBL/GenBank/DDBJ whole genome shotgun (WGS) entry which is preliminary data.</text>
</comment>
<protein>
    <submittedName>
        <fullName evidence="1">Uncharacterized protein</fullName>
    </submittedName>
</protein>
<reference evidence="1 2" key="1">
    <citation type="submission" date="2016-06" db="EMBL/GenBank/DDBJ databases">
        <authorList>
            <person name="Kjaerup R.B."/>
            <person name="Dalgaard T.S."/>
            <person name="Juul-Madsen H.R."/>
        </authorList>
    </citation>
    <scope>NUCLEOTIDE SEQUENCE [LARGE SCALE GENOMIC DNA]</scope>
    <source>
        <strain evidence="1 2">Pb300</strain>
    </source>
</reference>
<proteinExistence type="predicted"/>
<dbReference type="EMBL" id="LZYO01000213">
    <property type="protein sequence ID" value="ODH25816.1"/>
    <property type="molecule type" value="Genomic_DNA"/>
</dbReference>
<evidence type="ECO:0000313" key="2">
    <source>
        <dbReference type="Proteomes" id="UP000242814"/>
    </source>
</evidence>
<dbReference type="AlphaFoldDB" id="A0A1D2JBE1"/>
<name>A0A1D2JBE1_PARBR</name>
<dbReference type="VEuPathDB" id="FungiDB:PABG_11821"/>
<organism evidence="1 2">
    <name type="scientific">Paracoccidioides brasiliensis</name>
    <dbReference type="NCBI Taxonomy" id="121759"/>
    <lineage>
        <taxon>Eukaryota</taxon>
        <taxon>Fungi</taxon>
        <taxon>Dikarya</taxon>
        <taxon>Ascomycota</taxon>
        <taxon>Pezizomycotina</taxon>
        <taxon>Eurotiomycetes</taxon>
        <taxon>Eurotiomycetidae</taxon>
        <taxon>Onygenales</taxon>
        <taxon>Ajellomycetaceae</taxon>
        <taxon>Paracoccidioides</taxon>
    </lineage>
</organism>
<gene>
    <name evidence="1" type="ORF">ACO22_05051</name>
</gene>